<evidence type="ECO:0000256" key="1">
    <source>
        <dbReference type="SAM" id="MobiDB-lite"/>
    </source>
</evidence>
<organism evidence="2 3">
    <name type="scientific">Aureobasidium namibiae CBS 147.97</name>
    <dbReference type="NCBI Taxonomy" id="1043004"/>
    <lineage>
        <taxon>Eukaryota</taxon>
        <taxon>Fungi</taxon>
        <taxon>Dikarya</taxon>
        <taxon>Ascomycota</taxon>
        <taxon>Pezizomycotina</taxon>
        <taxon>Dothideomycetes</taxon>
        <taxon>Dothideomycetidae</taxon>
        <taxon>Dothideales</taxon>
        <taxon>Saccotheciaceae</taxon>
        <taxon>Aureobasidium</taxon>
    </lineage>
</organism>
<accession>A0A074W7Q6</accession>
<dbReference type="Proteomes" id="UP000027730">
    <property type="component" value="Unassembled WGS sequence"/>
</dbReference>
<feature type="compositionally biased region" description="Acidic residues" evidence="1">
    <location>
        <begin position="145"/>
        <end position="170"/>
    </location>
</feature>
<dbReference type="RefSeq" id="XP_013423248.1">
    <property type="nucleotide sequence ID" value="XM_013567794.1"/>
</dbReference>
<feature type="region of interest" description="Disordered" evidence="1">
    <location>
        <begin position="105"/>
        <end position="176"/>
    </location>
</feature>
<keyword evidence="3" id="KW-1185">Reference proteome</keyword>
<dbReference type="GeneID" id="25412361"/>
<reference evidence="2 3" key="1">
    <citation type="journal article" date="2014" name="BMC Genomics">
        <title>Genome sequencing of four Aureobasidium pullulans varieties: biotechnological potential, stress tolerance, and description of new species.</title>
        <authorList>
            <person name="Gostin Ar C."/>
            <person name="Ohm R.A."/>
            <person name="Kogej T."/>
            <person name="Sonjak S."/>
            <person name="Turk M."/>
            <person name="Zajc J."/>
            <person name="Zalar P."/>
            <person name="Grube M."/>
            <person name="Sun H."/>
            <person name="Han J."/>
            <person name="Sharma A."/>
            <person name="Chiniquy J."/>
            <person name="Ngan C.Y."/>
            <person name="Lipzen A."/>
            <person name="Barry K."/>
            <person name="Grigoriev I.V."/>
            <person name="Gunde-Cimerman N."/>
        </authorList>
    </citation>
    <scope>NUCLEOTIDE SEQUENCE [LARGE SCALE GENOMIC DNA]</scope>
    <source>
        <strain evidence="2 3">CBS 147.97</strain>
    </source>
</reference>
<dbReference type="HOGENOM" id="CLU_1524835_0_0_1"/>
<evidence type="ECO:0000313" key="2">
    <source>
        <dbReference type="EMBL" id="KEQ69125.1"/>
    </source>
</evidence>
<name>A0A074W7Q6_9PEZI</name>
<gene>
    <name evidence="2" type="ORF">M436DRAFT_56700</name>
</gene>
<dbReference type="OrthoDB" id="3800288at2759"/>
<feature type="compositionally biased region" description="Acidic residues" evidence="1">
    <location>
        <begin position="123"/>
        <end position="134"/>
    </location>
</feature>
<dbReference type="AlphaFoldDB" id="A0A074W7Q6"/>
<dbReference type="EMBL" id="KL584723">
    <property type="protein sequence ID" value="KEQ69125.1"/>
    <property type="molecule type" value="Genomic_DNA"/>
</dbReference>
<sequence>MEQIRLAVGELEQGNDEACISTLQTLLLQPRLSLFWRIHALALLAHSEDGWLEAKNYQIQAEMLWRLSRRLLARGVDDEFDRTLQINRGFLDQIAVMMVNEMPDELKGSQEEAETEIQQGSDGDNDSSDGDEGPGEGFDNGLSNESEDSCGERGDEDEFDHEGDEQEVEILEIRHG</sequence>
<evidence type="ECO:0000313" key="3">
    <source>
        <dbReference type="Proteomes" id="UP000027730"/>
    </source>
</evidence>
<protein>
    <submittedName>
        <fullName evidence="2">Uncharacterized protein</fullName>
    </submittedName>
</protein>
<proteinExistence type="predicted"/>